<dbReference type="InterPro" id="IPR009677">
    <property type="entry name" value="DUF1266"/>
</dbReference>
<evidence type="ECO:0000259" key="2">
    <source>
        <dbReference type="Pfam" id="PF06889"/>
    </source>
</evidence>
<dbReference type="Proteomes" id="UP000817854">
    <property type="component" value="Unassembled WGS sequence"/>
</dbReference>
<organism evidence="3 4">
    <name type="scientific">Flavobacterium jejuense</name>
    <dbReference type="NCBI Taxonomy" id="1544455"/>
    <lineage>
        <taxon>Bacteria</taxon>
        <taxon>Pseudomonadati</taxon>
        <taxon>Bacteroidota</taxon>
        <taxon>Flavobacteriia</taxon>
        <taxon>Flavobacteriales</taxon>
        <taxon>Flavobacteriaceae</taxon>
        <taxon>Flavobacterium</taxon>
    </lineage>
</organism>
<reference evidence="3 4" key="2">
    <citation type="submission" date="2019-05" db="EMBL/GenBank/DDBJ databases">
        <authorList>
            <person name="Lianzixin W."/>
        </authorList>
    </citation>
    <scope>NUCLEOTIDE SEQUENCE [LARGE SCALE GENOMIC DNA]</scope>
    <source>
        <strain evidence="3 4">EC11</strain>
    </source>
</reference>
<feature type="domain" description="DUF1266" evidence="2">
    <location>
        <begin position="117"/>
        <end position="208"/>
    </location>
</feature>
<proteinExistence type="predicted"/>
<feature type="signal peptide" evidence="1">
    <location>
        <begin position="1"/>
        <end position="27"/>
    </location>
</feature>
<comment type="caution">
    <text evidence="3">The sequence shown here is derived from an EMBL/GenBank/DDBJ whole genome shotgun (WGS) entry which is preliminary data.</text>
</comment>
<accession>A0ABX0IS50</accession>
<evidence type="ECO:0000256" key="1">
    <source>
        <dbReference type="SAM" id="SignalP"/>
    </source>
</evidence>
<keyword evidence="4" id="KW-1185">Reference proteome</keyword>
<name>A0ABX0IS50_9FLAO</name>
<reference evidence="4" key="1">
    <citation type="submission" date="2019-05" db="EMBL/GenBank/DDBJ databases">
        <title>Flavobacterium profundi sp. nov., isolated from a deep-sea seamount.</title>
        <authorList>
            <person name="Zhang D.-C."/>
        </authorList>
    </citation>
    <scope>NUCLEOTIDE SEQUENCE [LARGE SCALE GENOMIC DNA]</scope>
    <source>
        <strain evidence="4">EC11</strain>
    </source>
</reference>
<evidence type="ECO:0000313" key="4">
    <source>
        <dbReference type="Proteomes" id="UP000817854"/>
    </source>
</evidence>
<dbReference type="PROSITE" id="PS51257">
    <property type="entry name" value="PROKAR_LIPOPROTEIN"/>
    <property type="match status" value="1"/>
</dbReference>
<dbReference type="EMBL" id="VEVQ02000003">
    <property type="protein sequence ID" value="NHN25303.1"/>
    <property type="molecule type" value="Genomic_DNA"/>
</dbReference>
<reference evidence="3 4" key="3">
    <citation type="submission" date="2020-02" db="EMBL/GenBank/DDBJ databases">
        <title>Flavobacterium profundi sp. nov., isolated from a deep-sea seamount.</title>
        <authorList>
            <person name="Zhang D.-C."/>
        </authorList>
    </citation>
    <scope>NUCLEOTIDE SEQUENCE [LARGE SCALE GENOMIC DNA]</scope>
    <source>
        <strain evidence="3 4">EC11</strain>
    </source>
</reference>
<evidence type="ECO:0000313" key="3">
    <source>
        <dbReference type="EMBL" id="NHN25303.1"/>
    </source>
</evidence>
<feature type="chain" id="PRO_5047032708" evidence="1">
    <location>
        <begin position="28"/>
        <end position="214"/>
    </location>
</feature>
<sequence length="214" mass="24581">MNTLKKMKIVLVVLLPFLILQSCGSSSSEKIEDEQLSSFMLGGIYFFNGYGGTNAVADMMIDAGYTTDKELVGGYKEILEFPFETSQASGIKSVFKSMWNISNKEQLLESINDLKTREHTYKAWDYARIVNNANMGYACGFLTKEEVKKITLEILPLARKKFKNWDDYFTDFNKGRIDWNSEDKDSETYEKIANTITKYDHSIYKILPLNTDKE</sequence>
<dbReference type="Pfam" id="PF06889">
    <property type="entry name" value="DUF1266"/>
    <property type="match status" value="1"/>
</dbReference>
<keyword evidence="1" id="KW-0732">Signal</keyword>
<gene>
    <name evidence="3" type="ORF">FIA58_006395</name>
</gene>
<protein>
    <submittedName>
        <fullName evidence="3">DUF1266 domain-containing protein</fullName>
    </submittedName>
</protein>